<feature type="compositionally biased region" description="Basic and acidic residues" evidence="1">
    <location>
        <begin position="11"/>
        <end position="25"/>
    </location>
</feature>
<dbReference type="EMBL" id="PDUG01000019">
    <property type="protein sequence ID" value="PIC12689.1"/>
    <property type="molecule type" value="Genomic_DNA"/>
</dbReference>
<evidence type="ECO:0000313" key="2">
    <source>
        <dbReference type="EMBL" id="PIC12689.1"/>
    </source>
</evidence>
<dbReference type="EMBL" id="PDUG01000019">
    <property type="protein sequence ID" value="PIC12702.1"/>
    <property type="molecule type" value="Genomic_DNA"/>
</dbReference>
<evidence type="ECO:0000256" key="1">
    <source>
        <dbReference type="SAM" id="MobiDB-lite"/>
    </source>
</evidence>
<dbReference type="AlphaFoldDB" id="A0A2G5SCR5"/>
<name>A0A2G5SCR5_9PELO</name>
<proteinExistence type="predicted"/>
<reference evidence="3" key="2">
    <citation type="journal article" date="2018" name="Science">
        <title>Rapid genome shrinkage in a self-fertile nematode reveals sperm competition proteins.</title>
        <authorList>
            <person name="Yin D."/>
            <person name="Schwarz E.M."/>
            <person name="Thomas C.G."/>
            <person name="Felde R.L."/>
            <person name="Korf I.F."/>
            <person name="Cutter A.D."/>
            <person name="Schartner C.M."/>
            <person name="Ralston E.J."/>
            <person name="Meyer B.J."/>
            <person name="Haag E.S."/>
        </authorList>
    </citation>
    <scope>NUCLEOTIDE SEQUENCE</scope>
    <source>
        <strain evidence="3">JU1422</strain>
    </source>
</reference>
<organism evidence="3 4">
    <name type="scientific">Caenorhabditis nigoni</name>
    <dbReference type="NCBI Taxonomy" id="1611254"/>
    <lineage>
        <taxon>Eukaryota</taxon>
        <taxon>Metazoa</taxon>
        <taxon>Ecdysozoa</taxon>
        <taxon>Nematoda</taxon>
        <taxon>Chromadorea</taxon>
        <taxon>Rhabditida</taxon>
        <taxon>Rhabditina</taxon>
        <taxon>Rhabditomorpha</taxon>
        <taxon>Rhabditoidea</taxon>
        <taxon>Rhabditidae</taxon>
        <taxon>Peloderinae</taxon>
        <taxon>Caenorhabditis</taxon>
    </lineage>
</organism>
<feature type="compositionally biased region" description="Basic residues" evidence="1">
    <location>
        <begin position="30"/>
        <end position="47"/>
    </location>
</feature>
<evidence type="ECO:0000313" key="4">
    <source>
        <dbReference type="Proteomes" id="UP000230233"/>
    </source>
</evidence>
<keyword evidence="4" id="KW-1185">Reference proteome</keyword>
<accession>A0A2G5SCR5</accession>
<sequence length="94" mass="10791">MQANQSSSNSDQKKVKAVDTKDNAVDAKATQKKGKPTSSRFGKKKQHKSEWIWSPDDYPLPEYPEQKFPKEIPQGPARVLNYKVEDLDKEFKKP</sequence>
<gene>
    <name evidence="2" type="ORF">B9Z55_028214</name>
    <name evidence="3" type="ORF">B9Z55_028223</name>
</gene>
<comment type="caution">
    <text evidence="3">The sequence shown here is derived from an EMBL/GenBank/DDBJ whole genome shotgun (WGS) entry which is preliminary data.</text>
</comment>
<feature type="region of interest" description="Disordered" evidence="1">
    <location>
        <begin position="1"/>
        <end position="74"/>
    </location>
</feature>
<reference evidence="4" key="1">
    <citation type="submission" date="2017-10" db="EMBL/GenBank/DDBJ databases">
        <title>Rapid genome shrinkage in a self-fertile nematode reveals novel sperm competition proteins.</title>
        <authorList>
            <person name="Yin D."/>
            <person name="Schwarz E.M."/>
            <person name="Thomas C.G."/>
            <person name="Felde R.L."/>
            <person name="Korf I.F."/>
            <person name="Cutter A.D."/>
            <person name="Schartner C.M."/>
            <person name="Ralston E.J."/>
            <person name="Meyer B.J."/>
            <person name="Haag E.S."/>
        </authorList>
    </citation>
    <scope>NUCLEOTIDE SEQUENCE [LARGE SCALE GENOMIC DNA]</scope>
    <source>
        <strain evidence="4">JU1422</strain>
    </source>
</reference>
<dbReference type="Proteomes" id="UP000230233">
    <property type="component" value="Unassembled WGS sequence"/>
</dbReference>
<feature type="compositionally biased region" description="Polar residues" evidence="1">
    <location>
        <begin position="1"/>
        <end position="10"/>
    </location>
</feature>
<evidence type="ECO:0000313" key="3">
    <source>
        <dbReference type="EMBL" id="PIC12702.1"/>
    </source>
</evidence>
<protein>
    <submittedName>
        <fullName evidence="3">Uncharacterized protein</fullName>
    </submittedName>
</protein>